<organism evidence="2 3">
    <name type="scientific">Edaphochlamys debaryana</name>
    <dbReference type="NCBI Taxonomy" id="47281"/>
    <lineage>
        <taxon>Eukaryota</taxon>
        <taxon>Viridiplantae</taxon>
        <taxon>Chlorophyta</taxon>
        <taxon>core chlorophytes</taxon>
        <taxon>Chlorophyceae</taxon>
        <taxon>CS clade</taxon>
        <taxon>Chlamydomonadales</taxon>
        <taxon>Chlamydomonadales incertae sedis</taxon>
        <taxon>Edaphochlamys</taxon>
    </lineage>
</organism>
<feature type="compositionally biased region" description="Low complexity" evidence="1">
    <location>
        <begin position="539"/>
        <end position="566"/>
    </location>
</feature>
<feature type="compositionally biased region" description="Low complexity" evidence="1">
    <location>
        <begin position="480"/>
        <end position="492"/>
    </location>
</feature>
<feature type="region of interest" description="Disordered" evidence="1">
    <location>
        <begin position="436"/>
        <end position="576"/>
    </location>
</feature>
<feature type="compositionally biased region" description="Gly residues" evidence="1">
    <location>
        <begin position="678"/>
        <end position="691"/>
    </location>
</feature>
<feature type="region of interest" description="Disordered" evidence="1">
    <location>
        <begin position="1095"/>
        <end position="1148"/>
    </location>
</feature>
<feature type="compositionally biased region" description="Polar residues" evidence="1">
    <location>
        <begin position="1254"/>
        <end position="1263"/>
    </location>
</feature>
<feature type="region of interest" description="Disordered" evidence="1">
    <location>
        <begin position="1251"/>
        <end position="1273"/>
    </location>
</feature>
<feature type="compositionally biased region" description="Low complexity" evidence="1">
    <location>
        <begin position="757"/>
        <end position="784"/>
    </location>
</feature>
<feature type="region of interest" description="Disordered" evidence="1">
    <location>
        <begin position="666"/>
        <end position="695"/>
    </location>
</feature>
<gene>
    <name evidence="2" type="ORF">HYH03_005726</name>
</gene>
<reference evidence="2" key="1">
    <citation type="journal article" date="2020" name="bioRxiv">
        <title>Comparative genomics of Chlamydomonas.</title>
        <authorList>
            <person name="Craig R.J."/>
            <person name="Hasan A.R."/>
            <person name="Ness R.W."/>
            <person name="Keightley P.D."/>
        </authorList>
    </citation>
    <scope>NUCLEOTIDE SEQUENCE</scope>
    <source>
        <strain evidence="2">CCAP 11/70</strain>
    </source>
</reference>
<feature type="compositionally biased region" description="Low complexity" evidence="1">
    <location>
        <begin position="395"/>
        <end position="417"/>
    </location>
</feature>
<feature type="compositionally biased region" description="Low complexity" evidence="1">
    <location>
        <begin position="444"/>
        <end position="459"/>
    </location>
</feature>
<dbReference type="Proteomes" id="UP000612055">
    <property type="component" value="Unassembled WGS sequence"/>
</dbReference>
<proteinExistence type="predicted"/>
<name>A0A836C1Z1_9CHLO</name>
<feature type="compositionally biased region" description="Pro residues" evidence="1">
    <location>
        <begin position="467"/>
        <end position="476"/>
    </location>
</feature>
<dbReference type="OrthoDB" id="550273at2759"/>
<feature type="compositionally biased region" description="Acidic residues" evidence="1">
    <location>
        <begin position="284"/>
        <end position="294"/>
    </location>
</feature>
<evidence type="ECO:0000256" key="1">
    <source>
        <dbReference type="SAM" id="MobiDB-lite"/>
    </source>
</evidence>
<keyword evidence="3" id="KW-1185">Reference proteome</keyword>
<sequence>MDAEDGDAPKWTQLSAQPGATKELLLLRRRRLEFTYLAYKQRIAQPTSFLPPPPAAQLARGPVPLPLPLDSVGGALLASQPGLPPQPPTPGPRSSNRTSVDQPQARDTPGLLQPAQQPLQADRDPELGPSPRAWDGLDSPGHDAKAHVSLRISAGVAGAVKGAPGDPGPDPHGQAHPQPHPLAHPHAHTHAQTHAHPLGIGTWCQSEGDECTGAAPAAAWTNEPAANAAWEVAGAGLNGQDQTGQQPGLHQRAGRPIQQLLLALSQSHPTHRHLGPGPGPPPGLEDDEPGDAGAEEPGAGQGEMAWVPDSAAAAAAADNAHGDSNGGGHIGMGTAAGGLKRAQEEAEEVEDDEDDDVVFVGCTPAPAPSPQNGGDAAAGFGARGGGGGAGGGFGSWAAGTGQRSSQRGSQGGAARSAGKQRSILVFLRGGSAGPAVVAGGGKGSQRQRGNSNSNGNGSSLFNAQRPPQAPWQPPSGPVLAQTAAPGAVAGHAADPHRSAAPLGAGAATGAAAAASDPAEIPNGQDQVPAPQPTSQPGPGQAQVSTQAQTQTQTQQGSAASAGADGAAPRRMGGSLFGRAGSGSLRLAAGRVSSSVAAGGAGETTGDAGAVAMEVDGEEDEDEEVVVVGMGRSNSQRSQRRGRHGASRAGRLVPAAVAAVGLPPLPPGSHAAGIENNGADGGGSGGGGGGLGPDPMGVQVGSAAGCGVGSVSLAGLLPAVEPPRPVGRVGSAAHGTLGAGGEVDWVPASVSCSAGTRDQTGPQQDQAQQAPGPTQDQARTGAGPELGPGPDPEGPTLGGSGEPGSLGFVPDSMEGLAAAPSLAAAGGAVSDGAPDGAADAGGCDGGDADDSGDRMDAGAAGARDGGGSGGGSPAAEQFVVPETPLSATQAEAPPLASAGHRPAVAPRPREGDAPEATPLPTRRPVGLLPGALMVAATPTPGPAGGRAGVRGAVCGADTTPLGSDLGRSGGGGGPLSAPCSAALGSAAAGGSGGGSVLPCAAASPGTAAATADKPVVVHHEPPARHWADADGAIAAGGGGGGSSELLHPGRVLEVQLATAAAAPGGQESIGDGDGGGGVTYLACLVEDAAPAAATAAAAPAEGDRTPLHHSAGSASAAAATVVPDSTLKPSLRWRSPQSSTAPPPAAQRRRGLTLCTWALPRDGRQPPFLHSTLRLSAAAATSGDGSLSPSPAPGARLSPAFSRGGAAGPSSAAGGGGCLGQALRLLVHPTDREPVLLLASSLLDLALPGEGAGNGTSASPNATTGGAFAAPPRPASVAEAGLSGRCSDAGAGGAGGFLLHGGIPPKTRESVSPPATAATAAATAVATAGGGGAGVRLLRFRDGAWELAGTLAPPEGPPGASPPALSCLSCVPCPVLSPRRRREGAAAGLSNDADGGGRGSGGAAGGAAAGWCWQVAAAGDAGHGCVWRLRPDLSGATHSAVALPQARYKTRSLNNVVELAALPYNPRLLLGASSDGCVVLWDVGTARAPHPAAGAGAGAGVAAAASAAGWGKNGLGAGWPAADEAAAALAAPPAVALLTVAAPPGCVLRGIQPLATAPPPDGSGPVGLYDSDGEEEDCAAEAGPGLGLGPGAVAGPHQRAAFEAVTRGHPVAFLARLEDRRRAAAMPHVGFRGFSNGDGGSGGGDGKGGDRAVGVVVPAILRSEGLVVVGQPIGVEGVASLGVGPGGVLGVVGTEEGLVAAWDCVRGGVEAGWRMPVRVEAVALAEERGGRLRVVAAAGRRVLLAQA</sequence>
<feature type="region of interest" description="Disordered" evidence="1">
    <location>
        <begin position="1179"/>
        <end position="1212"/>
    </location>
</feature>
<feature type="compositionally biased region" description="Low complexity" evidence="1">
    <location>
        <begin position="814"/>
        <end position="840"/>
    </location>
</feature>
<feature type="compositionally biased region" description="Gly residues" evidence="1">
    <location>
        <begin position="862"/>
        <end position="871"/>
    </location>
</feature>
<feature type="compositionally biased region" description="Acidic residues" evidence="1">
    <location>
        <begin position="345"/>
        <end position="357"/>
    </location>
</feature>
<feature type="region of interest" description="Disordered" evidence="1">
    <location>
        <begin position="158"/>
        <end position="194"/>
    </location>
</feature>
<feature type="compositionally biased region" description="Low complexity" evidence="1">
    <location>
        <begin position="499"/>
        <end position="514"/>
    </location>
</feature>
<accession>A0A836C1Z1</accession>
<evidence type="ECO:0000313" key="3">
    <source>
        <dbReference type="Proteomes" id="UP000612055"/>
    </source>
</evidence>
<evidence type="ECO:0000313" key="2">
    <source>
        <dbReference type="EMBL" id="KAG2496123.1"/>
    </source>
</evidence>
<protein>
    <submittedName>
        <fullName evidence="2">Uncharacterized protein</fullName>
    </submittedName>
</protein>
<feature type="compositionally biased region" description="Basic residues" evidence="1">
    <location>
        <begin position="183"/>
        <end position="193"/>
    </location>
</feature>
<feature type="region of interest" description="Disordered" evidence="1">
    <location>
        <begin position="268"/>
        <end position="417"/>
    </location>
</feature>
<feature type="compositionally biased region" description="Low complexity" evidence="1">
    <location>
        <begin position="1197"/>
        <end position="1211"/>
    </location>
</feature>
<feature type="compositionally biased region" description="Gly residues" evidence="1">
    <location>
        <begin position="381"/>
        <end position="394"/>
    </location>
</feature>
<feature type="region of interest" description="Disordered" evidence="1">
    <location>
        <begin position="43"/>
        <end position="143"/>
    </location>
</feature>
<dbReference type="EMBL" id="JAEHOE010000020">
    <property type="protein sequence ID" value="KAG2496123.1"/>
    <property type="molecule type" value="Genomic_DNA"/>
</dbReference>
<feature type="compositionally biased region" description="Low complexity" evidence="1">
    <location>
        <begin position="310"/>
        <end position="323"/>
    </location>
</feature>
<feature type="compositionally biased region" description="Pro residues" evidence="1">
    <location>
        <begin position="82"/>
        <end position="91"/>
    </location>
</feature>
<comment type="caution">
    <text evidence="2">The sequence shown here is derived from an EMBL/GenBank/DDBJ whole genome shotgun (WGS) entry which is preliminary data.</text>
</comment>
<feature type="compositionally biased region" description="Gly residues" evidence="1">
    <location>
        <begin position="324"/>
        <end position="336"/>
    </location>
</feature>
<feature type="region of interest" description="Disordered" evidence="1">
    <location>
        <begin position="751"/>
        <end position="924"/>
    </location>
</feature>
<feature type="compositionally biased region" description="Low complexity" evidence="1">
    <location>
        <begin position="111"/>
        <end position="120"/>
    </location>
</feature>
<feature type="compositionally biased region" description="Low complexity" evidence="1">
    <location>
        <begin position="1109"/>
        <end position="1118"/>
    </location>
</feature>
<feature type="compositionally biased region" description="Polar residues" evidence="1">
    <location>
        <begin position="93"/>
        <end position="102"/>
    </location>
</feature>